<dbReference type="GO" id="GO:0022857">
    <property type="term" value="F:transmembrane transporter activity"/>
    <property type="evidence" value="ECO:0007669"/>
    <property type="project" value="InterPro"/>
</dbReference>
<dbReference type="GO" id="GO:0005886">
    <property type="term" value="C:plasma membrane"/>
    <property type="evidence" value="ECO:0007669"/>
    <property type="project" value="UniProtKB-SubCell"/>
</dbReference>
<name>R0D5D8_CAUVI</name>
<evidence type="ECO:0000256" key="4">
    <source>
        <dbReference type="ARBA" id="ARBA00022989"/>
    </source>
</evidence>
<dbReference type="PIRSF" id="PIRSF006060">
    <property type="entry name" value="AA_transporter"/>
    <property type="match status" value="1"/>
</dbReference>
<reference evidence="7 8" key="1">
    <citation type="journal article" date="2013" name="Genome Announc.">
        <title>Draft Genome Sequence for Caulobacter sp. Strain OR37, a Bacterium Tolerant to Heavy Metals.</title>
        <authorList>
            <person name="Utturkar S.M."/>
            <person name="Bollmann A."/>
            <person name="Brzoska R.M."/>
            <person name="Klingeman D.M."/>
            <person name="Epstein S.E."/>
            <person name="Palumbo A.V."/>
            <person name="Brown S.D."/>
        </authorList>
    </citation>
    <scope>NUCLEOTIDE SEQUENCE [LARGE SCALE GENOMIC DNA]</scope>
    <source>
        <strain evidence="7 8">OR37</strain>
    </source>
</reference>
<dbReference type="OrthoDB" id="9804700at2"/>
<organism evidence="7 8">
    <name type="scientific">Caulobacter vibrioides OR37</name>
    <dbReference type="NCBI Taxonomy" id="1292034"/>
    <lineage>
        <taxon>Bacteria</taxon>
        <taxon>Pseudomonadati</taxon>
        <taxon>Pseudomonadota</taxon>
        <taxon>Alphaproteobacteria</taxon>
        <taxon>Caulobacterales</taxon>
        <taxon>Caulobacteraceae</taxon>
        <taxon>Caulobacter</taxon>
    </lineage>
</organism>
<feature type="transmembrane region" description="Helical" evidence="6">
    <location>
        <begin position="113"/>
        <end position="131"/>
    </location>
</feature>
<keyword evidence="5 6" id="KW-0472">Membrane</keyword>
<proteinExistence type="predicted"/>
<dbReference type="EMBL" id="APMP01000001">
    <property type="protein sequence ID" value="ENZ83766.1"/>
    <property type="molecule type" value="Genomic_DNA"/>
</dbReference>
<accession>R0D5D8</accession>
<evidence type="ECO:0000313" key="8">
    <source>
        <dbReference type="Proteomes" id="UP000013063"/>
    </source>
</evidence>
<feature type="transmembrane region" description="Helical" evidence="6">
    <location>
        <begin position="164"/>
        <end position="184"/>
    </location>
</feature>
<keyword evidence="8" id="KW-1185">Reference proteome</keyword>
<dbReference type="InterPro" id="IPR002293">
    <property type="entry name" value="AA/rel_permease1"/>
</dbReference>
<feature type="transmembrane region" description="Helical" evidence="6">
    <location>
        <begin position="296"/>
        <end position="323"/>
    </location>
</feature>
<evidence type="ECO:0000256" key="6">
    <source>
        <dbReference type="SAM" id="Phobius"/>
    </source>
</evidence>
<keyword evidence="2" id="KW-1003">Cell membrane</keyword>
<dbReference type="RefSeq" id="WP_004615330.1">
    <property type="nucleotide sequence ID" value="NZ_APMP01000001.1"/>
</dbReference>
<comment type="subcellular location">
    <subcellularLocation>
        <location evidence="1">Cell membrane</location>
        <topology evidence="1">Multi-pass membrane protein</topology>
    </subcellularLocation>
</comment>
<feature type="transmembrane region" description="Helical" evidence="6">
    <location>
        <begin position="239"/>
        <end position="261"/>
    </location>
</feature>
<dbReference type="InterPro" id="IPR050367">
    <property type="entry name" value="APC_superfamily"/>
</dbReference>
<protein>
    <submittedName>
        <fullName evidence="7">Amino acid transporter</fullName>
    </submittedName>
</protein>
<dbReference type="PATRIC" id="fig|1292034.3.peg.268"/>
<feature type="transmembrane region" description="Helical" evidence="6">
    <location>
        <begin position="344"/>
        <end position="364"/>
    </location>
</feature>
<evidence type="ECO:0000313" key="7">
    <source>
        <dbReference type="EMBL" id="ENZ83766.1"/>
    </source>
</evidence>
<feature type="transmembrane region" description="Helical" evidence="6">
    <location>
        <begin position="29"/>
        <end position="49"/>
    </location>
</feature>
<evidence type="ECO:0000256" key="1">
    <source>
        <dbReference type="ARBA" id="ARBA00004651"/>
    </source>
</evidence>
<feature type="transmembrane region" description="Helical" evidence="6">
    <location>
        <begin position="403"/>
        <end position="421"/>
    </location>
</feature>
<feature type="transmembrane region" description="Helical" evidence="6">
    <location>
        <begin position="88"/>
        <end position="106"/>
    </location>
</feature>
<gene>
    <name evidence="7" type="ORF">OR37_00271</name>
</gene>
<evidence type="ECO:0000256" key="2">
    <source>
        <dbReference type="ARBA" id="ARBA00022475"/>
    </source>
</evidence>
<evidence type="ECO:0000256" key="5">
    <source>
        <dbReference type="ARBA" id="ARBA00023136"/>
    </source>
</evidence>
<sequence length="457" mass="47756">MANFETAERELEALGYRQELKRSLSLTDLVVYGLIFIGPTAPFTVYGFVYNASHGMPALVYAVGLVAMTFTALSYLTMSRAFPLSGSVYAYVARGAGPFAGFLAGWAILLDYILLPTLSYVIAATVLHVLFPVLPKIPLILGFIVAITAVNLAGLEAAVWVNRLLLLAQVAVLVAFLGFGGWALAHGVGGAHLSLAPLVQLEAISPSLIFGALSLAVLSFLGFDAVSTLAEEAKGGARAVGVATLLSLTLAAALFIGQTYLASLFVLGHPRFADGDEAATAFLVVSETIGGPRFRLAVSVGGMALGALAGAGVAQAAAARILYSMGRDGQMPRFLAHVSGARKIPDRGVLLIAAITIVTGLFFSERLEQLTSLVTFGALAGFMALHVSVILHFRAGANGGSLWRHLIAPVLGAAIIGYVLVNADPMAKLGGLIWLGLGVVVASWLRWRGRSLALRDV</sequence>
<dbReference type="Pfam" id="PF13520">
    <property type="entry name" value="AA_permease_2"/>
    <property type="match status" value="1"/>
</dbReference>
<keyword evidence="3 6" id="KW-0812">Transmembrane</keyword>
<feature type="transmembrane region" description="Helical" evidence="6">
    <location>
        <begin position="204"/>
        <end position="227"/>
    </location>
</feature>
<keyword evidence="4 6" id="KW-1133">Transmembrane helix</keyword>
<feature type="transmembrane region" description="Helical" evidence="6">
    <location>
        <begin position="137"/>
        <end position="157"/>
    </location>
</feature>
<dbReference type="Proteomes" id="UP000013063">
    <property type="component" value="Unassembled WGS sequence"/>
</dbReference>
<dbReference type="STRING" id="1292034.OR37_00271"/>
<evidence type="ECO:0000256" key="3">
    <source>
        <dbReference type="ARBA" id="ARBA00022692"/>
    </source>
</evidence>
<dbReference type="PANTHER" id="PTHR42770:SF16">
    <property type="entry name" value="AMINO ACID PERMEASE"/>
    <property type="match status" value="1"/>
</dbReference>
<feature type="transmembrane region" description="Helical" evidence="6">
    <location>
        <begin position="58"/>
        <end position="76"/>
    </location>
</feature>
<comment type="caution">
    <text evidence="7">The sequence shown here is derived from an EMBL/GenBank/DDBJ whole genome shotgun (WGS) entry which is preliminary data.</text>
</comment>
<dbReference type="PANTHER" id="PTHR42770">
    <property type="entry name" value="AMINO ACID TRANSPORTER-RELATED"/>
    <property type="match status" value="1"/>
</dbReference>
<feature type="transmembrane region" description="Helical" evidence="6">
    <location>
        <begin position="370"/>
        <end position="391"/>
    </location>
</feature>
<feature type="transmembrane region" description="Helical" evidence="6">
    <location>
        <begin position="427"/>
        <end position="445"/>
    </location>
</feature>
<dbReference type="eggNOG" id="COG0531">
    <property type="taxonomic scope" value="Bacteria"/>
</dbReference>
<dbReference type="AlphaFoldDB" id="R0D5D8"/>
<dbReference type="Gene3D" id="1.20.1740.10">
    <property type="entry name" value="Amino acid/polyamine transporter I"/>
    <property type="match status" value="1"/>
</dbReference>